<accession>A0A8D9CCK0</accession>
<proteinExistence type="predicted"/>
<dbReference type="EMBL" id="OU342829">
    <property type="protein sequence ID" value="CAG7581058.1"/>
    <property type="molecule type" value="Genomic_DNA"/>
</dbReference>
<reference evidence="1" key="1">
    <citation type="submission" date="2021-06" db="EMBL/GenBank/DDBJ databases">
        <authorList>
            <person name="Gannon L."/>
            <person name="Redgwell R T."/>
            <person name="Michniewski S."/>
            <person name="Harrison D C."/>
            <person name="Millard A."/>
        </authorList>
    </citation>
    <scope>NUCLEOTIDE SEQUENCE</scope>
</reference>
<evidence type="ECO:0000313" key="1">
    <source>
        <dbReference type="EMBL" id="CAG7581058.1"/>
    </source>
</evidence>
<organism evidence="1">
    <name type="scientific">uncultured marine phage</name>
    <dbReference type="NCBI Taxonomy" id="707152"/>
    <lineage>
        <taxon>Viruses</taxon>
        <taxon>environmental samples</taxon>
    </lineage>
</organism>
<protein>
    <submittedName>
        <fullName evidence="1">Uncharacterized protein</fullName>
    </submittedName>
</protein>
<sequence length="185" mass="21753">MGKLYKSKSGRVVYGDMDHNKGIDLVGETFYNAINKKTSNLRPRFHNKTWNIKENFKEIKDTSIIFKNTKDIPSVKNRRTINVNGKKRLRPSFVTGLIKRHITTGEILAMYIFLYSPSRDEVSYFYREPNITKGLHTTSINKYDEVKLYTSDYESIHHFITKMLNSSNGYYNYEKINSDKIILKF</sequence>
<gene>
    <name evidence="1" type="ORF">SLAVMIC_00648</name>
</gene>
<name>A0A8D9CCK0_9VIRU</name>